<evidence type="ECO:0000313" key="13">
    <source>
        <dbReference type="Proteomes" id="UP000612746"/>
    </source>
</evidence>
<evidence type="ECO:0000256" key="9">
    <source>
        <dbReference type="PROSITE-ProRule" id="PRU10141"/>
    </source>
</evidence>
<evidence type="ECO:0000256" key="7">
    <source>
        <dbReference type="ARBA" id="ARBA00047899"/>
    </source>
</evidence>
<dbReference type="PROSITE" id="PS00108">
    <property type="entry name" value="PROTEIN_KINASE_ST"/>
    <property type="match status" value="1"/>
</dbReference>
<feature type="binding site" evidence="9">
    <location>
        <position position="327"/>
    </location>
    <ligand>
        <name>ATP</name>
        <dbReference type="ChEBI" id="CHEBI:30616"/>
    </ligand>
</feature>
<reference evidence="12" key="1">
    <citation type="submission" date="2020-12" db="EMBL/GenBank/DDBJ databases">
        <title>Metabolic potential, ecology and presence of endohyphal bacteria is reflected in genomic diversity of Mucoromycotina.</title>
        <authorList>
            <person name="Muszewska A."/>
            <person name="Okrasinska A."/>
            <person name="Steczkiewicz K."/>
            <person name="Drgas O."/>
            <person name="Orlowska M."/>
            <person name="Perlinska-Lenart U."/>
            <person name="Aleksandrzak-Piekarczyk T."/>
            <person name="Szatraj K."/>
            <person name="Zielenkiewicz U."/>
            <person name="Pilsyk S."/>
            <person name="Malc E."/>
            <person name="Mieczkowski P."/>
            <person name="Kruszewska J.S."/>
            <person name="Biernat P."/>
            <person name="Pawlowska J."/>
        </authorList>
    </citation>
    <scope>NUCLEOTIDE SEQUENCE</scope>
    <source>
        <strain evidence="12">WA0000051536</strain>
    </source>
</reference>
<dbReference type="PROSITE" id="PS00107">
    <property type="entry name" value="PROTEIN_KINASE_ATP"/>
    <property type="match status" value="1"/>
</dbReference>
<dbReference type="OrthoDB" id="6513151at2759"/>
<dbReference type="PANTHER" id="PTHR24343:SF137">
    <property type="entry name" value="SERINE_THREONINE-PROTEIN KINASE HRK1"/>
    <property type="match status" value="1"/>
</dbReference>
<dbReference type="GO" id="GO:0004674">
    <property type="term" value="F:protein serine/threonine kinase activity"/>
    <property type="evidence" value="ECO:0007669"/>
    <property type="project" value="UniProtKB-KW"/>
</dbReference>
<comment type="catalytic activity">
    <reaction evidence="8">
        <text>L-seryl-[protein] + ATP = O-phospho-L-seryl-[protein] + ADP + H(+)</text>
        <dbReference type="Rhea" id="RHEA:17989"/>
        <dbReference type="Rhea" id="RHEA-COMP:9863"/>
        <dbReference type="Rhea" id="RHEA-COMP:11604"/>
        <dbReference type="ChEBI" id="CHEBI:15378"/>
        <dbReference type="ChEBI" id="CHEBI:29999"/>
        <dbReference type="ChEBI" id="CHEBI:30616"/>
        <dbReference type="ChEBI" id="CHEBI:83421"/>
        <dbReference type="ChEBI" id="CHEBI:456216"/>
        <dbReference type="EC" id="2.7.11.1"/>
    </reaction>
</comment>
<feature type="region of interest" description="Disordered" evidence="10">
    <location>
        <begin position="42"/>
        <end position="212"/>
    </location>
</feature>
<gene>
    <name evidence="12" type="ORF">INT44_002881</name>
</gene>
<dbReference type="InterPro" id="IPR011009">
    <property type="entry name" value="Kinase-like_dom_sf"/>
</dbReference>
<dbReference type="InterPro" id="IPR017441">
    <property type="entry name" value="Protein_kinase_ATP_BS"/>
</dbReference>
<keyword evidence="13" id="KW-1185">Reference proteome</keyword>
<comment type="catalytic activity">
    <reaction evidence="7">
        <text>L-threonyl-[protein] + ATP = O-phospho-L-threonyl-[protein] + ADP + H(+)</text>
        <dbReference type="Rhea" id="RHEA:46608"/>
        <dbReference type="Rhea" id="RHEA-COMP:11060"/>
        <dbReference type="Rhea" id="RHEA-COMP:11605"/>
        <dbReference type="ChEBI" id="CHEBI:15378"/>
        <dbReference type="ChEBI" id="CHEBI:30013"/>
        <dbReference type="ChEBI" id="CHEBI:30616"/>
        <dbReference type="ChEBI" id="CHEBI:61977"/>
        <dbReference type="ChEBI" id="CHEBI:456216"/>
        <dbReference type="EC" id="2.7.11.1"/>
    </reaction>
</comment>
<dbReference type="Pfam" id="PF00069">
    <property type="entry name" value="Pkinase"/>
    <property type="match status" value="1"/>
</dbReference>
<evidence type="ECO:0000256" key="1">
    <source>
        <dbReference type="ARBA" id="ARBA00012513"/>
    </source>
</evidence>
<dbReference type="Proteomes" id="UP000612746">
    <property type="component" value="Unassembled WGS sequence"/>
</dbReference>
<dbReference type="SUPFAM" id="SSF56112">
    <property type="entry name" value="Protein kinase-like (PK-like)"/>
    <property type="match status" value="1"/>
</dbReference>
<dbReference type="InterPro" id="IPR008271">
    <property type="entry name" value="Ser/Thr_kinase_AS"/>
</dbReference>
<dbReference type="EMBL" id="JAEPRA010000004">
    <property type="protein sequence ID" value="KAG2186657.1"/>
    <property type="molecule type" value="Genomic_DNA"/>
</dbReference>
<dbReference type="CDD" id="cd13994">
    <property type="entry name" value="STKc_HAL4_like"/>
    <property type="match status" value="1"/>
</dbReference>
<evidence type="ECO:0000256" key="6">
    <source>
        <dbReference type="ARBA" id="ARBA00022840"/>
    </source>
</evidence>
<evidence type="ECO:0000256" key="10">
    <source>
        <dbReference type="SAM" id="MobiDB-lite"/>
    </source>
</evidence>
<organism evidence="12 13">
    <name type="scientific">Umbelopsis vinacea</name>
    <dbReference type="NCBI Taxonomy" id="44442"/>
    <lineage>
        <taxon>Eukaryota</taxon>
        <taxon>Fungi</taxon>
        <taxon>Fungi incertae sedis</taxon>
        <taxon>Mucoromycota</taxon>
        <taxon>Mucoromycotina</taxon>
        <taxon>Umbelopsidomycetes</taxon>
        <taxon>Umbelopsidales</taxon>
        <taxon>Umbelopsidaceae</taxon>
        <taxon>Umbelopsis</taxon>
    </lineage>
</organism>
<evidence type="ECO:0000256" key="3">
    <source>
        <dbReference type="ARBA" id="ARBA00022679"/>
    </source>
</evidence>
<keyword evidence="2" id="KW-0723">Serine/threonine-protein kinase</keyword>
<feature type="domain" description="Protein kinase" evidence="11">
    <location>
        <begin position="298"/>
        <end position="561"/>
    </location>
</feature>
<evidence type="ECO:0000256" key="8">
    <source>
        <dbReference type="ARBA" id="ARBA00048679"/>
    </source>
</evidence>
<evidence type="ECO:0000256" key="4">
    <source>
        <dbReference type="ARBA" id="ARBA00022741"/>
    </source>
</evidence>
<keyword evidence="4 9" id="KW-0547">Nucleotide-binding</keyword>
<dbReference type="GO" id="GO:0005524">
    <property type="term" value="F:ATP binding"/>
    <property type="evidence" value="ECO:0007669"/>
    <property type="project" value="UniProtKB-UniRule"/>
</dbReference>
<dbReference type="PANTHER" id="PTHR24343">
    <property type="entry name" value="SERINE/THREONINE KINASE"/>
    <property type="match status" value="1"/>
</dbReference>
<comment type="caution">
    <text evidence="12">The sequence shown here is derived from an EMBL/GenBank/DDBJ whole genome shotgun (WGS) entry which is preliminary data.</text>
</comment>
<feature type="compositionally biased region" description="Polar residues" evidence="10">
    <location>
        <begin position="63"/>
        <end position="81"/>
    </location>
</feature>
<dbReference type="AlphaFoldDB" id="A0A8H7Q5W0"/>
<proteinExistence type="predicted"/>
<feature type="region of interest" description="Disordered" evidence="10">
    <location>
        <begin position="605"/>
        <end position="644"/>
    </location>
</feature>
<accession>A0A8H7Q5W0</accession>
<feature type="compositionally biased region" description="Polar residues" evidence="10">
    <location>
        <begin position="47"/>
        <end position="56"/>
    </location>
</feature>
<feature type="compositionally biased region" description="Low complexity" evidence="10">
    <location>
        <begin position="161"/>
        <end position="197"/>
    </location>
</feature>
<dbReference type="InterPro" id="IPR000719">
    <property type="entry name" value="Prot_kinase_dom"/>
</dbReference>
<keyword evidence="3" id="KW-0808">Transferase</keyword>
<keyword evidence="5" id="KW-0418">Kinase</keyword>
<evidence type="ECO:0000313" key="12">
    <source>
        <dbReference type="EMBL" id="KAG2186657.1"/>
    </source>
</evidence>
<evidence type="ECO:0000256" key="2">
    <source>
        <dbReference type="ARBA" id="ARBA00022527"/>
    </source>
</evidence>
<evidence type="ECO:0000259" key="11">
    <source>
        <dbReference type="PROSITE" id="PS50011"/>
    </source>
</evidence>
<dbReference type="Gene3D" id="1.10.510.10">
    <property type="entry name" value="Transferase(Phosphotransferase) domain 1"/>
    <property type="match status" value="1"/>
</dbReference>
<keyword evidence="6 9" id="KW-0067">ATP-binding</keyword>
<feature type="compositionally biased region" description="Basic and acidic residues" evidence="10">
    <location>
        <begin position="113"/>
        <end position="125"/>
    </location>
</feature>
<evidence type="ECO:0000256" key="5">
    <source>
        <dbReference type="ARBA" id="ARBA00022777"/>
    </source>
</evidence>
<dbReference type="PROSITE" id="PS50011">
    <property type="entry name" value="PROTEIN_KINASE_DOM"/>
    <property type="match status" value="1"/>
</dbReference>
<sequence length="644" mass="71752">MPESATKHLADAADMLNPCFENLNFSSPPKILQQAPLHHQHFEPITPDTSVPSSPTFGKHNLDFTTLSPTPLSPANLSPTFETAEPIFHRPPPQPYHHPHGRPRSQLIQAHSYLDDKDSSDESKQPRRPTSYSPPSMSPRETGYQQTPASSFSTSKRDSSSPRQSSQPQLRDVETPPYYSRPSSPSSSYGSTESISPVPKSSLTIRPPTPSQFIFKKPEYNLHYQSTHYHHSESSPKSPGLFHELRRFFGGTLDTVTSRDGAESVCSDDAASVRTTNSRSSEISFANKFNDNLEGKYGKWGRFIGKGAGGSVRLIRRSSDQKTFAVKQFRKRHPTESEKEYVKKVTAEFCIGSTLHHSNVIETLDIIQEGLSFYEIMEYAPNDLFSVVMSGMMSREEIVCCWRQVLSGVEYIHSMGIAHRDLKLDNLVIDGLGIVKLIDFGCSCVFRHPFETKVTLCKGICGSDPYIAPEQYVQPSYDACLNDVWSCGIIFVCMSIRRFPWRIPRPTHDAAFKAFINPSGQGAYRLLKLLPRESRNILGRILQVDPAKRCSLEEVLQDPWLANVDRCTLEIPGDRHIHHVIVPPGPDGLKRGNIVTIAAEAPGAVADKEKRKQAASGAISPVRPSMPPRRQSGYASGKPVRNNT</sequence>
<dbReference type="SMART" id="SM00220">
    <property type="entry name" value="S_TKc"/>
    <property type="match status" value="1"/>
</dbReference>
<name>A0A8H7Q5W0_9FUNG</name>
<dbReference type="EC" id="2.7.11.1" evidence="1"/>
<dbReference type="GO" id="GO:0005829">
    <property type="term" value="C:cytosol"/>
    <property type="evidence" value="ECO:0007669"/>
    <property type="project" value="TreeGrafter"/>
</dbReference>
<protein>
    <recommendedName>
        <fullName evidence="1">non-specific serine/threonine protein kinase</fullName>
        <ecNumber evidence="1">2.7.11.1</ecNumber>
    </recommendedName>
</protein>